<feature type="signal peptide" evidence="2">
    <location>
        <begin position="1"/>
        <end position="23"/>
    </location>
</feature>
<dbReference type="Proteomes" id="UP000292136">
    <property type="component" value="Unassembled WGS sequence"/>
</dbReference>
<organism evidence="3 4">
    <name type="scientific">Azospira oryzae</name>
    <dbReference type="NCBI Taxonomy" id="146939"/>
    <lineage>
        <taxon>Bacteria</taxon>
        <taxon>Pseudomonadati</taxon>
        <taxon>Pseudomonadota</taxon>
        <taxon>Betaproteobacteria</taxon>
        <taxon>Rhodocyclales</taxon>
        <taxon>Rhodocyclaceae</taxon>
        <taxon>Azospira</taxon>
    </lineage>
</organism>
<feature type="compositionally biased region" description="Basic and acidic residues" evidence="1">
    <location>
        <begin position="86"/>
        <end position="108"/>
    </location>
</feature>
<sequence>MGYPASKLLSLVLAGGVALPAWAAPPRSGEDPNRLVKLYCCEVDGQKTCGDTLPPQCQKRAYKELNSLGVAREVGPPLTPEQQAQKVRDEQRRKEEEAAQKEQARKDTALLNTYSSEKDIDLIRSRNEQEMQGQIKQSENKVADAQKHLKRLQDEMEFYKHRPAPSELGKNIRDAEYDLRLQKELLERKNQELQQIRSKYDQDKRRYIELTRARAANPAGLHPALVHPAPPPAVERPR</sequence>
<evidence type="ECO:0000256" key="1">
    <source>
        <dbReference type="SAM" id="MobiDB-lite"/>
    </source>
</evidence>
<dbReference type="EMBL" id="SHKM01000002">
    <property type="protein sequence ID" value="RZT76372.1"/>
    <property type="molecule type" value="Genomic_DNA"/>
</dbReference>
<evidence type="ECO:0000256" key="2">
    <source>
        <dbReference type="SAM" id="SignalP"/>
    </source>
</evidence>
<protein>
    <recommendedName>
        <fullName evidence="5">DUF4124 domain-containing protein</fullName>
    </recommendedName>
</protein>
<keyword evidence="2" id="KW-0732">Signal</keyword>
<keyword evidence="4" id="KW-1185">Reference proteome</keyword>
<feature type="compositionally biased region" description="Pro residues" evidence="1">
    <location>
        <begin position="228"/>
        <end position="238"/>
    </location>
</feature>
<name>A0ABY0ISN7_9RHOO</name>
<feature type="region of interest" description="Disordered" evidence="1">
    <location>
        <begin position="216"/>
        <end position="238"/>
    </location>
</feature>
<proteinExistence type="predicted"/>
<evidence type="ECO:0000313" key="3">
    <source>
        <dbReference type="EMBL" id="RZT76372.1"/>
    </source>
</evidence>
<gene>
    <name evidence="3" type="ORF">EV678_2248</name>
</gene>
<comment type="caution">
    <text evidence="3">The sequence shown here is derived from an EMBL/GenBank/DDBJ whole genome shotgun (WGS) entry which is preliminary data.</text>
</comment>
<feature type="region of interest" description="Disordered" evidence="1">
    <location>
        <begin position="71"/>
        <end position="111"/>
    </location>
</feature>
<evidence type="ECO:0000313" key="4">
    <source>
        <dbReference type="Proteomes" id="UP000292136"/>
    </source>
</evidence>
<dbReference type="RefSeq" id="WP_014235981.1">
    <property type="nucleotide sequence ID" value="NZ_SHKM01000002.1"/>
</dbReference>
<evidence type="ECO:0008006" key="5">
    <source>
        <dbReference type="Google" id="ProtNLM"/>
    </source>
</evidence>
<feature type="chain" id="PRO_5047389023" description="DUF4124 domain-containing protein" evidence="2">
    <location>
        <begin position="24"/>
        <end position="238"/>
    </location>
</feature>
<feature type="compositionally biased region" description="Low complexity" evidence="1">
    <location>
        <begin position="218"/>
        <end position="227"/>
    </location>
</feature>
<accession>A0ABY0ISN7</accession>
<reference evidence="3 4" key="1">
    <citation type="submission" date="2019-02" db="EMBL/GenBank/DDBJ databases">
        <title>Genomic Encyclopedia of Type Strains, Phase IV (KMG-IV): sequencing the most valuable type-strain genomes for metagenomic binning, comparative biology and taxonomic classification.</title>
        <authorList>
            <person name="Goeker M."/>
        </authorList>
    </citation>
    <scope>NUCLEOTIDE SEQUENCE [LARGE SCALE GENOMIC DNA]</scope>
    <source>
        <strain evidence="3 4">DSM 21223</strain>
    </source>
</reference>